<reference evidence="1 2" key="1">
    <citation type="submission" date="2020-08" db="EMBL/GenBank/DDBJ databases">
        <title>Genomic Encyclopedia of Archaeal and Bacterial Type Strains, Phase II (KMG-II): from individual species to whole genera.</title>
        <authorList>
            <person name="Goeker M."/>
        </authorList>
    </citation>
    <scope>NUCLEOTIDE SEQUENCE [LARGE SCALE GENOMIC DNA]</scope>
    <source>
        <strain evidence="1 2">DSM 43850</strain>
    </source>
</reference>
<name>A0ABR6B7U7_9PSEU</name>
<sequence>MPSSGDVLLRWRDRSVASGWAFPRDWILCEAEDVVDALLSGADLTGPLGRLGRARARAGCDLRESLQDVTALYSLVGEVQVEQDLPIGWLRAVATGWADEAVRGLGRTRVDDGLTGLVTRAYLRTRLAEVYQEDQARGTSTPDRYALVAVSVDLTELPRLSRLSALVLVANALQLVFHAGETKALVAPATAAVLVRTSALPEGRIKDARQLIAQRLAADGLSAARVRAWSQRLPARYESACDLVNSLRG</sequence>
<gene>
    <name evidence="1" type="ORF">BC739_000003</name>
</gene>
<evidence type="ECO:0008006" key="3">
    <source>
        <dbReference type="Google" id="ProtNLM"/>
    </source>
</evidence>
<dbReference type="RefSeq" id="WP_025359537.1">
    <property type="nucleotide sequence ID" value="NZ_BAAABQ010000010.1"/>
</dbReference>
<organism evidence="1 2">
    <name type="scientific">Kutzneria viridogrisea</name>
    <dbReference type="NCBI Taxonomy" id="47990"/>
    <lineage>
        <taxon>Bacteria</taxon>
        <taxon>Bacillati</taxon>
        <taxon>Actinomycetota</taxon>
        <taxon>Actinomycetes</taxon>
        <taxon>Pseudonocardiales</taxon>
        <taxon>Pseudonocardiaceae</taxon>
        <taxon>Kutzneria</taxon>
    </lineage>
</organism>
<comment type="caution">
    <text evidence="1">The sequence shown here is derived from an EMBL/GenBank/DDBJ whole genome shotgun (WGS) entry which is preliminary data.</text>
</comment>
<keyword evidence="2" id="KW-1185">Reference proteome</keyword>
<dbReference type="EMBL" id="JACJID010000001">
    <property type="protein sequence ID" value="MBA8922806.1"/>
    <property type="molecule type" value="Genomic_DNA"/>
</dbReference>
<accession>A0ABR6B7U7</accession>
<evidence type="ECO:0000313" key="2">
    <source>
        <dbReference type="Proteomes" id="UP000517916"/>
    </source>
</evidence>
<protein>
    <recommendedName>
        <fullName evidence="3">GGDEF domain-containing protein</fullName>
    </recommendedName>
</protein>
<evidence type="ECO:0000313" key="1">
    <source>
        <dbReference type="EMBL" id="MBA8922806.1"/>
    </source>
</evidence>
<proteinExistence type="predicted"/>
<dbReference type="Proteomes" id="UP000517916">
    <property type="component" value="Unassembled WGS sequence"/>
</dbReference>